<accession>I5C190</accession>
<evidence type="ECO:0000313" key="2">
    <source>
        <dbReference type="EMBL" id="EIM75592.1"/>
    </source>
</evidence>
<keyword evidence="1" id="KW-0732">Signal</keyword>
<evidence type="ECO:0000256" key="1">
    <source>
        <dbReference type="SAM" id="SignalP"/>
    </source>
</evidence>
<dbReference type="PROSITE" id="PS51257">
    <property type="entry name" value="PROKAR_LIPOPROTEIN"/>
    <property type="match status" value="1"/>
</dbReference>
<evidence type="ECO:0008006" key="4">
    <source>
        <dbReference type="Google" id="ProtNLM"/>
    </source>
</evidence>
<feature type="signal peptide" evidence="1">
    <location>
        <begin position="1"/>
        <end position="22"/>
    </location>
</feature>
<name>I5C190_9BACT</name>
<reference evidence="2 3" key="1">
    <citation type="submission" date="2012-05" db="EMBL/GenBank/DDBJ databases">
        <title>Genome sequence of Nitritalea halalkaliphila LW7.</title>
        <authorList>
            <person name="Jangir P.K."/>
            <person name="Singh A."/>
            <person name="Shivaji S."/>
            <person name="Sharma R."/>
        </authorList>
    </citation>
    <scope>NUCLEOTIDE SEQUENCE [LARGE SCALE GENOMIC DNA]</scope>
    <source>
        <strain evidence="2 3">LW7</strain>
    </source>
</reference>
<dbReference type="OrthoDB" id="840256at2"/>
<evidence type="ECO:0000313" key="3">
    <source>
        <dbReference type="Proteomes" id="UP000005551"/>
    </source>
</evidence>
<dbReference type="EMBL" id="AJYA01000029">
    <property type="protein sequence ID" value="EIM75592.1"/>
    <property type="molecule type" value="Genomic_DNA"/>
</dbReference>
<sequence>MKKLFYVTLLAFGTLACMPQEAPVTNDALDGIAVNAPQGFTWSNFRTVNVNFTPLTAPMNFSALFTVKTMDGVVLYQALQDVNSGLKVALSLPAQMDRVEITYGSLTVSANANQSDIFFQLPTNNE</sequence>
<gene>
    <name evidence="2" type="ORF">A3SI_13193</name>
</gene>
<feature type="chain" id="PRO_5003700368" description="Lipoprotein" evidence="1">
    <location>
        <begin position="23"/>
        <end position="126"/>
    </location>
</feature>
<dbReference type="AlphaFoldDB" id="I5C190"/>
<comment type="caution">
    <text evidence="2">The sequence shown here is derived from an EMBL/GenBank/DDBJ whole genome shotgun (WGS) entry which is preliminary data.</text>
</comment>
<keyword evidence="3" id="KW-1185">Reference proteome</keyword>
<proteinExistence type="predicted"/>
<organism evidence="2 3">
    <name type="scientific">Nitritalea halalkaliphila LW7</name>
    <dbReference type="NCBI Taxonomy" id="1189621"/>
    <lineage>
        <taxon>Bacteria</taxon>
        <taxon>Pseudomonadati</taxon>
        <taxon>Bacteroidota</taxon>
        <taxon>Cytophagia</taxon>
        <taxon>Cytophagales</taxon>
        <taxon>Cyclobacteriaceae</taxon>
        <taxon>Nitritalea</taxon>
    </lineage>
</organism>
<dbReference type="Proteomes" id="UP000005551">
    <property type="component" value="Unassembled WGS sequence"/>
</dbReference>
<protein>
    <recommendedName>
        <fullName evidence="4">Lipoprotein</fullName>
    </recommendedName>
</protein>
<dbReference type="STRING" id="1189621.A3SI_13193"/>
<dbReference type="RefSeq" id="WP_009055809.1">
    <property type="nucleotide sequence ID" value="NZ_AJYA01000029.1"/>
</dbReference>